<dbReference type="PROSITE" id="PS50011">
    <property type="entry name" value="PROTEIN_KINASE_DOM"/>
    <property type="match status" value="1"/>
</dbReference>
<feature type="domain" description="Protein kinase" evidence="3">
    <location>
        <begin position="659"/>
        <end position="908"/>
    </location>
</feature>
<feature type="region of interest" description="Disordered" evidence="2">
    <location>
        <begin position="261"/>
        <end position="288"/>
    </location>
</feature>
<dbReference type="OrthoDB" id="346907at2759"/>
<proteinExistence type="predicted"/>
<evidence type="ECO:0000256" key="1">
    <source>
        <dbReference type="ARBA" id="ARBA00022741"/>
    </source>
</evidence>
<feature type="region of interest" description="Disordered" evidence="2">
    <location>
        <begin position="339"/>
        <end position="358"/>
    </location>
</feature>
<dbReference type="EMBL" id="JAGDFM010000357">
    <property type="protein sequence ID" value="KAG7379310.1"/>
    <property type="molecule type" value="Genomic_DNA"/>
</dbReference>
<dbReference type="GO" id="GO:0005524">
    <property type="term" value="F:ATP binding"/>
    <property type="evidence" value="ECO:0007669"/>
    <property type="project" value="InterPro"/>
</dbReference>
<keyword evidence="1" id="KW-0547">Nucleotide-binding</keyword>
<reference evidence="4" key="1">
    <citation type="submission" date="2021-02" db="EMBL/GenBank/DDBJ databases">
        <authorList>
            <person name="Palmer J.M."/>
        </authorList>
    </citation>
    <scope>NUCLEOTIDE SEQUENCE</scope>
    <source>
        <strain evidence="4">SCRP734</strain>
    </source>
</reference>
<organism evidence="4 5">
    <name type="scientific">Phytophthora pseudosyringae</name>
    <dbReference type="NCBI Taxonomy" id="221518"/>
    <lineage>
        <taxon>Eukaryota</taxon>
        <taxon>Sar</taxon>
        <taxon>Stramenopiles</taxon>
        <taxon>Oomycota</taxon>
        <taxon>Peronosporomycetes</taxon>
        <taxon>Peronosporales</taxon>
        <taxon>Peronosporaceae</taxon>
        <taxon>Phytophthora</taxon>
    </lineage>
</organism>
<comment type="caution">
    <text evidence="4">The sequence shown here is derived from an EMBL/GenBank/DDBJ whole genome shotgun (WGS) entry which is preliminary data.</text>
</comment>
<dbReference type="PANTHER" id="PTHR44329">
    <property type="entry name" value="SERINE/THREONINE-PROTEIN KINASE TNNI3K-RELATED"/>
    <property type="match status" value="1"/>
</dbReference>
<sequence length="923" mass="102143">MFAKYLSPVVARSTPSPPPVNFVFIGDPGAGKNTSINCLIGHAVFESGVSCGGNQHVQTYKHGDNVQYMDTPGLADRNTQEKAAAAITEALQQSGVYKLFFMVRLENGRVVSDDLATIEIVLSSIEMDDIPKEGADYLNVMTVINSIKHTTPHIAFFPEIDDLDEEYKVVAQLPDDVESFIRFEAPTVQISPESVKPIQIQDIKKVSGGLRDAQNELLNDKAMLDQRMAEFMGKSISRNVTTNMATTGGAAGILAEMEVQQQNKRQITDSTTNQRSNEAQTTCDDPIASPEMIQRFQQYLKQIKRYPVVRTGVSSLDSFSKPSAPQEVPQVSDPIQHNTAEKASQKAVEHLSGDGDEKVQLSRNNSLMECKLAEENSFSYGGIIGQVGGIFASAVGYFTPSMPHNNYLLGAVKSEGDDMDLNARVSNQKEGSKPNTSVPTTNQVGKLVNLPEPLVLPSITAQIVDLFGLCGKMSETKSVCEDILSRLISIQYWLDERESTVGSGQDLKVFKIGGTFRDFLVQHGNQSIIERLVSTSSCLAELRELHYMVDKLETEIGFTPVKRSSLDWDQQWGKTVQNVEQGLKTMWETSQKGLRRELPDPESQARALMLLQSEIRQHQTVDTSASCELLKSATTRIVRLSGASVEEVPAWFIPSHAVQMCARPFNSGSFGEVFHGTWRGSDVVIKCVTVTSPEEKRMFLREAKIWYSLRHPHIATFFGACHVNRPCFFVCEWESNGNLVDYLDKMKGKEAGLVWQKLREAALGLRFLHGKSIVHGDLKCNQMLVTAQGVIKLTDFGLSFISSGSKPEIATQATRWMAPECLISEGPPTFESDVYSFGMCVVEAVTNSLPWGIYLPDVAIRDRVINREFLSKPNQFTSDQWDLVLSLCAFEPSSRLSLSSAIDKLQWFEDEVGESPSSAADFS</sequence>
<dbReference type="GO" id="GO:0005525">
    <property type="term" value="F:GTP binding"/>
    <property type="evidence" value="ECO:0007669"/>
    <property type="project" value="InterPro"/>
</dbReference>
<dbReference type="PANTHER" id="PTHR44329:SF214">
    <property type="entry name" value="PROTEIN KINASE DOMAIN-CONTAINING PROTEIN"/>
    <property type="match status" value="1"/>
</dbReference>
<gene>
    <name evidence="4" type="ORF">PHYPSEUDO_008764</name>
</gene>
<dbReference type="Pfam" id="PF04548">
    <property type="entry name" value="AIG1"/>
    <property type="match status" value="1"/>
</dbReference>
<dbReference type="Proteomes" id="UP000694044">
    <property type="component" value="Unassembled WGS sequence"/>
</dbReference>
<dbReference type="InterPro" id="IPR000719">
    <property type="entry name" value="Prot_kinase_dom"/>
</dbReference>
<accession>A0A8T1VGD8</accession>
<dbReference type="CDD" id="cd00882">
    <property type="entry name" value="Ras_like_GTPase"/>
    <property type="match status" value="1"/>
</dbReference>
<evidence type="ECO:0000313" key="4">
    <source>
        <dbReference type="EMBL" id="KAG7379310.1"/>
    </source>
</evidence>
<evidence type="ECO:0000256" key="2">
    <source>
        <dbReference type="SAM" id="MobiDB-lite"/>
    </source>
</evidence>
<dbReference type="GO" id="GO:0004674">
    <property type="term" value="F:protein serine/threonine kinase activity"/>
    <property type="evidence" value="ECO:0007669"/>
    <property type="project" value="TreeGrafter"/>
</dbReference>
<dbReference type="AlphaFoldDB" id="A0A8T1VGD8"/>
<dbReference type="InterPro" id="IPR001245">
    <property type="entry name" value="Ser-Thr/Tyr_kinase_cat_dom"/>
</dbReference>
<protein>
    <recommendedName>
        <fullName evidence="3">Protein kinase domain-containing protein</fullName>
    </recommendedName>
</protein>
<feature type="compositionally biased region" description="Polar residues" evidence="2">
    <location>
        <begin position="261"/>
        <end position="283"/>
    </location>
</feature>
<evidence type="ECO:0000259" key="3">
    <source>
        <dbReference type="PROSITE" id="PS50011"/>
    </source>
</evidence>
<dbReference type="InterPro" id="IPR006703">
    <property type="entry name" value="G_AIG1"/>
</dbReference>
<name>A0A8T1VGD8_9STRA</name>
<dbReference type="Pfam" id="PF07714">
    <property type="entry name" value="PK_Tyr_Ser-Thr"/>
    <property type="match status" value="1"/>
</dbReference>
<keyword evidence="5" id="KW-1185">Reference proteome</keyword>
<evidence type="ECO:0000313" key="5">
    <source>
        <dbReference type="Proteomes" id="UP000694044"/>
    </source>
</evidence>
<dbReference type="InterPro" id="IPR051681">
    <property type="entry name" value="Ser/Thr_Kinases-Pseudokinases"/>
</dbReference>